<dbReference type="Gene3D" id="3.40.50.150">
    <property type="entry name" value="Vaccinia Virus protein VP39"/>
    <property type="match status" value="1"/>
</dbReference>
<dbReference type="PATRIC" id="fig|1710894.3.peg.634"/>
<reference evidence="2 3" key="1">
    <citation type="submission" date="2015-09" db="EMBL/GenBank/DDBJ databases">
        <title>Whole genome shotgun sequence assembly of Aphanizomenon flos-aquae UKL13.</title>
        <authorList>
            <person name="Driscoll C."/>
        </authorList>
    </citation>
    <scope>NUCLEOTIDE SEQUENCE [LARGE SCALE GENOMIC DNA]</scope>
    <source>
        <strain evidence="2">MDT13</strain>
    </source>
</reference>
<comment type="caution">
    <text evidence="2">The sequence shown here is derived from an EMBL/GenBank/DDBJ whole genome shotgun (WGS) entry which is preliminary data.</text>
</comment>
<dbReference type="NCBIfam" id="TIGR01444">
    <property type="entry name" value="fkbM_fam"/>
    <property type="match status" value="1"/>
</dbReference>
<name>A0A1B7W0Y8_APHFL</name>
<dbReference type="EMBL" id="LJOY01000005">
    <property type="protein sequence ID" value="OBQ26922.1"/>
    <property type="molecule type" value="Genomic_DNA"/>
</dbReference>
<feature type="domain" description="Methyltransferase FkbM" evidence="1">
    <location>
        <begin position="92"/>
        <end position="246"/>
    </location>
</feature>
<evidence type="ECO:0000313" key="3">
    <source>
        <dbReference type="Proteomes" id="UP000092382"/>
    </source>
</evidence>
<proteinExistence type="predicted"/>
<dbReference type="AlphaFoldDB" id="A0A1B7W0Y8"/>
<evidence type="ECO:0000259" key="1">
    <source>
        <dbReference type="Pfam" id="PF05050"/>
    </source>
</evidence>
<dbReference type="Pfam" id="PF05050">
    <property type="entry name" value="Methyltransf_21"/>
    <property type="match status" value="1"/>
</dbReference>
<accession>A0A1B7W0Y8</accession>
<dbReference type="Proteomes" id="UP000092382">
    <property type="component" value="Unassembled WGS sequence"/>
</dbReference>
<organism evidence="2 3">
    <name type="scientific">Aphanizomenon flos-aquae LD13</name>
    <dbReference type="NCBI Taxonomy" id="1710894"/>
    <lineage>
        <taxon>Bacteria</taxon>
        <taxon>Bacillati</taxon>
        <taxon>Cyanobacteriota</taxon>
        <taxon>Cyanophyceae</taxon>
        <taxon>Nostocales</taxon>
        <taxon>Aphanizomenonaceae</taxon>
        <taxon>Aphanizomenon</taxon>
    </lineage>
</organism>
<dbReference type="InterPro" id="IPR029063">
    <property type="entry name" value="SAM-dependent_MTases_sf"/>
</dbReference>
<gene>
    <name evidence="2" type="ORF">AN481_02400</name>
</gene>
<dbReference type="PANTHER" id="PTHR34203:SF15">
    <property type="entry name" value="SLL1173 PROTEIN"/>
    <property type="match status" value="1"/>
</dbReference>
<dbReference type="InterPro" id="IPR006342">
    <property type="entry name" value="FkbM_mtfrase"/>
</dbReference>
<dbReference type="PANTHER" id="PTHR34203">
    <property type="entry name" value="METHYLTRANSFERASE, FKBM FAMILY PROTEIN"/>
    <property type="match status" value="1"/>
</dbReference>
<dbReference type="InterPro" id="IPR052514">
    <property type="entry name" value="SAM-dependent_MTase"/>
</dbReference>
<protein>
    <recommendedName>
        <fullName evidence="1">Methyltransferase FkbM domain-containing protein</fullName>
    </recommendedName>
</protein>
<evidence type="ECO:0000313" key="2">
    <source>
        <dbReference type="EMBL" id="OBQ26922.1"/>
    </source>
</evidence>
<dbReference type="SUPFAM" id="SSF53335">
    <property type="entry name" value="S-adenosyl-L-methionine-dependent methyltransferases"/>
    <property type="match status" value="1"/>
</dbReference>
<sequence length="298" mass="33156">MGLINTLSFLVHHPLASLNKFKAFSNFLHWQLHYRSANQSLSAFIFLFVENTKIILRPGETGATGNIYAGLHELVDMSLIMHFLSEEDIFFDIGANIGSYSLLAGGVSNSSVIALEPVSHTFSKLQENIGVNNLFEKVKCLQYGAGSSISQGTITTDYGCQNKIISESQIDSQLSEVNSELINITTIDELSKLYGFPTAIKIDVEGYEDFAFEGASQTLNSDILSLIIIETVSDSLHQKFSQAGFVRVYYNPYTREILNTPISSFTSVNYIYVKHLNLVIQKVNQSPTYLIHNMGVRI</sequence>
<dbReference type="STRING" id="1803587.GCA_001593825_01933"/>